<evidence type="ECO:0000259" key="8">
    <source>
        <dbReference type="PROSITE" id="PS51007"/>
    </source>
</evidence>
<dbReference type="EMBL" id="JACYFT010000001">
    <property type="protein sequence ID" value="MBD8049359.1"/>
    <property type="molecule type" value="Genomic_DNA"/>
</dbReference>
<dbReference type="Gene3D" id="1.10.760.10">
    <property type="entry name" value="Cytochrome c-like domain"/>
    <property type="match status" value="1"/>
</dbReference>
<dbReference type="InterPro" id="IPR036909">
    <property type="entry name" value="Cyt_c-like_dom_sf"/>
</dbReference>
<dbReference type="InterPro" id="IPR002324">
    <property type="entry name" value="Cyt_c_ID"/>
</dbReference>
<reference evidence="9" key="1">
    <citation type="submission" date="2020-09" db="EMBL/GenBank/DDBJ databases">
        <title>Genome seq and assembly of Limnohabitants sp.</title>
        <authorList>
            <person name="Chhetri G."/>
        </authorList>
    </citation>
    <scope>NUCLEOTIDE SEQUENCE</scope>
    <source>
        <strain evidence="9">JUR4</strain>
    </source>
</reference>
<feature type="binding site" description="covalent" evidence="6">
    <location>
        <position position="35"/>
    </location>
    <ligand>
        <name>heme c</name>
        <dbReference type="ChEBI" id="CHEBI:61717"/>
    </ligand>
</feature>
<dbReference type="PROSITE" id="PS51007">
    <property type="entry name" value="CYTC"/>
    <property type="match status" value="1"/>
</dbReference>
<dbReference type="GO" id="GO:0005506">
    <property type="term" value="F:iron ion binding"/>
    <property type="evidence" value="ECO:0007669"/>
    <property type="project" value="InterPro"/>
</dbReference>
<organism evidence="9 10">
    <name type="scientific">Limnohabitans radicicola</name>
    <dbReference type="NCBI Taxonomy" id="2771427"/>
    <lineage>
        <taxon>Bacteria</taxon>
        <taxon>Pseudomonadati</taxon>
        <taxon>Pseudomonadota</taxon>
        <taxon>Betaproteobacteria</taxon>
        <taxon>Burkholderiales</taxon>
        <taxon>Comamonadaceae</taxon>
        <taxon>Limnohabitans</taxon>
    </lineage>
</organism>
<proteinExistence type="predicted"/>
<comment type="PTM">
    <text evidence="6">Binds 1 heme c group covalently per subunit.</text>
</comment>
<dbReference type="InterPro" id="IPR009056">
    <property type="entry name" value="Cyt_c-like_dom"/>
</dbReference>
<evidence type="ECO:0000256" key="5">
    <source>
        <dbReference type="ARBA" id="ARBA00023004"/>
    </source>
</evidence>
<dbReference type="Proteomes" id="UP000647424">
    <property type="component" value="Unassembled WGS sequence"/>
</dbReference>
<dbReference type="RefSeq" id="WP_191817830.1">
    <property type="nucleotide sequence ID" value="NZ_JACYFT010000001.1"/>
</dbReference>
<protein>
    <submittedName>
        <fullName evidence="9">C-type cytochrome</fullName>
    </submittedName>
</protein>
<dbReference type="AlphaFoldDB" id="A0A927FDG2"/>
<gene>
    <name evidence="9" type="ORF">IC609_02300</name>
</gene>
<keyword evidence="5 6" id="KW-0408">Iron</keyword>
<comment type="caution">
    <text evidence="9">The sequence shown here is derived from an EMBL/GenBank/DDBJ whole genome shotgun (WGS) entry which is preliminary data.</text>
</comment>
<evidence type="ECO:0000313" key="10">
    <source>
        <dbReference type="Proteomes" id="UP000647424"/>
    </source>
</evidence>
<evidence type="ECO:0000256" key="4">
    <source>
        <dbReference type="ARBA" id="ARBA00022982"/>
    </source>
</evidence>
<feature type="binding site" description="covalent" evidence="6">
    <location>
        <position position="31"/>
    </location>
    <ligand>
        <name>heme c</name>
        <dbReference type="ChEBI" id="CHEBI:61717"/>
    </ligand>
</feature>
<accession>A0A927FDG2</accession>
<evidence type="ECO:0000256" key="6">
    <source>
        <dbReference type="PIRSR" id="PIRSR602324-1"/>
    </source>
</evidence>
<name>A0A927FDG2_9BURK</name>
<keyword evidence="3 6" id="KW-0479">Metal-binding</keyword>
<sequence length="109" mass="12288">MHKHPWFGLILMLMASTHALANLKLVEEKQCLQCHAVDKPSIGPSFKRIAYRWSGNPNAEKMLLSTIQNGTREGGGQHWSETTSMPNGWERPVVSNAEAKAIYRWIMGL</sequence>
<evidence type="ECO:0000256" key="7">
    <source>
        <dbReference type="SAM" id="SignalP"/>
    </source>
</evidence>
<dbReference type="Pfam" id="PF00034">
    <property type="entry name" value="Cytochrom_C"/>
    <property type="match status" value="1"/>
</dbReference>
<dbReference type="GO" id="GO:0009055">
    <property type="term" value="F:electron transfer activity"/>
    <property type="evidence" value="ECO:0007669"/>
    <property type="project" value="InterPro"/>
</dbReference>
<feature type="chain" id="PRO_5037088577" evidence="7">
    <location>
        <begin position="22"/>
        <end position="109"/>
    </location>
</feature>
<keyword evidence="2 6" id="KW-0349">Heme</keyword>
<dbReference type="GO" id="GO:0020037">
    <property type="term" value="F:heme binding"/>
    <property type="evidence" value="ECO:0007669"/>
    <property type="project" value="InterPro"/>
</dbReference>
<keyword evidence="1" id="KW-0813">Transport</keyword>
<keyword evidence="4" id="KW-0249">Electron transport</keyword>
<evidence type="ECO:0000256" key="1">
    <source>
        <dbReference type="ARBA" id="ARBA00022448"/>
    </source>
</evidence>
<keyword evidence="10" id="KW-1185">Reference proteome</keyword>
<feature type="signal peptide" evidence="7">
    <location>
        <begin position="1"/>
        <end position="21"/>
    </location>
</feature>
<keyword evidence="7" id="KW-0732">Signal</keyword>
<evidence type="ECO:0000256" key="2">
    <source>
        <dbReference type="ARBA" id="ARBA00022617"/>
    </source>
</evidence>
<evidence type="ECO:0000256" key="3">
    <source>
        <dbReference type="ARBA" id="ARBA00022723"/>
    </source>
</evidence>
<feature type="domain" description="Cytochrome c" evidence="8">
    <location>
        <begin position="17"/>
        <end position="109"/>
    </location>
</feature>
<evidence type="ECO:0000313" key="9">
    <source>
        <dbReference type="EMBL" id="MBD8049359.1"/>
    </source>
</evidence>
<dbReference type="PRINTS" id="PR00606">
    <property type="entry name" value="CYTCHROMECID"/>
</dbReference>
<dbReference type="SUPFAM" id="SSF46626">
    <property type="entry name" value="Cytochrome c"/>
    <property type="match status" value="1"/>
</dbReference>